<evidence type="ECO:0000256" key="6">
    <source>
        <dbReference type="SAM" id="SignalP"/>
    </source>
</evidence>
<dbReference type="Gene3D" id="1.25.40.390">
    <property type="match status" value="1"/>
</dbReference>
<organism evidence="9 10">
    <name type="scientific">Bacteroides ovatus</name>
    <dbReference type="NCBI Taxonomy" id="28116"/>
    <lineage>
        <taxon>Bacteria</taxon>
        <taxon>Pseudomonadati</taxon>
        <taxon>Bacteroidota</taxon>
        <taxon>Bacteroidia</taxon>
        <taxon>Bacteroidales</taxon>
        <taxon>Bacteroidaceae</taxon>
        <taxon>Bacteroides</taxon>
    </lineage>
</organism>
<gene>
    <name evidence="9" type="ORF">SAMN05192582_1001189</name>
</gene>
<evidence type="ECO:0000256" key="3">
    <source>
        <dbReference type="ARBA" id="ARBA00022729"/>
    </source>
</evidence>
<accession>A0A1G7ZRE5</accession>
<dbReference type="InterPro" id="IPR011990">
    <property type="entry name" value="TPR-like_helical_dom_sf"/>
</dbReference>
<dbReference type="Pfam" id="PF07980">
    <property type="entry name" value="SusD_RagB"/>
    <property type="match status" value="1"/>
</dbReference>
<feature type="chain" id="PRO_5010314413" evidence="6">
    <location>
        <begin position="25"/>
        <end position="605"/>
    </location>
</feature>
<dbReference type="AlphaFoldDB" id="A0A1G7ZRE5"/>
<dbReference type="InterPro" id="IPR012944">
    <property type="entry name" value="SusD_RagB_dom"/>
</dbReference>
<evidence type="ECO:0000313" key="9">
    <source>
        <dbReference type="EMBL" id="SDH11253.1"/>
    </source>
</evidence>
<dbReference type="SUPFAM" id="SSF48452">
    <property type="entry name" value="TPR-like"/>
    <property type="match status" value="1"/>
</dbReference>
<keyword evidence="5" id="KW-0998">Cell outer membrane</keyword>
<sequence>MKLKIYTILSLVLVMMAFSSCLDASSLMDKEDVGDLYEKDVFKDPTYARYFVNDIYYSLPKGAEVPGSWNGAYLDCATDNGEARNLESDAQRFNDGNWNAESVPLGSIWSKYYASIRACNKFIENYDYIEERDGVATRIDLEYLRAQVIFLRAFFYAELLKHFGGVPLLDKTLHFGSPELKEAKRATFDDCVKYILKECDDAIAVFRSVNQDWASNNFGRANDGVALALKAKVLSLAASPLFNRPNDYPQYDSQDPNKDLWRYSDYDKERWKDAAKALKAVIDLGRYDLYKKTNGTKSAYETYFVTRNTVEESIFPFLKGPTIDIYYQNLPFNFLLVRGKGGPVCYNLPTQDLVAAYEMKNGMLPEQEGSGFRPLHPFSGRDPRLEATIWYDEATFCGIEFQTWRRDIDSEKPWGKDYIRGYSRTGFFLKKFMDKDLNPTENVTVPNTYPIIRYADILLLYAEALNEYYDDPSSVPDDAVCWAISEVRARAGMPDVRTTFANRGWALTQENVRNLIQNERRVEFAFEEYRFWDVRRWMIGGNTQKVVHEQDIILKEDDKTKEYGVKEIEKRSYEDRMNLMPIPQSEINKNKNLIQNWGWSPRVID</sequence>
<evidence type="ECO:0000259" key="7">
    <source>
        <dbReference type="Pfam" id="PF07980"/>
    </source>
</evidence>
<dbReference type="Pfam" id="PF14322">
    <property type="entry name" value="SusD-like_3"/>
    <property type="match status" value="1"/>
</dbReference>
<dbReference type="PROSITE" id="PS51257">
    <property type="entry name" value="PROKAR_LIPOPROTEIN"/>
    <property type="match status" value="1"/>
</dbReference>
<feature type="domain" description="SusD-like N-terminal" evidence="8">
    <location>
        <begin position="75"/>
        <end position="228"/>
    </location>
</feature>
<dbReference type="GO" id="GO:0009279">
    <property type="term" value="C:cell outer membrane"/>
    <property type="evidence" value="ECO:0007669"/>
    <property type="project" value="UniProtKB-SubCell"/>
</dbReference>
<evidence type="ECO:0000256" key="1">
    <source>
        <dbReference type="ARBA" id="ARBA00004442"/>
    </source>
</evidence>
<keyword evidence="3 6" id="KW-0732">Signal</keyword>
<comment type="similarity">
    <text evidence="2">Belongs to the SusD family.</text>
</comment>
<protein>
    <submittedName>
        <fullName evidence="9">Starch-binding associating with outer membrane</fullName>
    </submittedName>
</protein>
<dbReference type="RefSeq" id="WP_074635468.1">
    <property type="nucleotide sequence ID" value="NZ_FNDO01000001.1"/>
</dbReference>
<dbReference type="Proteomes" id="UP000181870">
    <property type="component" value="Unassembled WGS sequence"/>
</dbReference>
<proteinExistence type="inferred from homology"/>
<name>A0A1G7ZRE5_BACOV</name>
<evidence type="ECO:0000256" key="4">
    <source>
        <dbReference type="ARBA" id="ARBA00023136"/>
    </source>
</evidence>
<feature type="signal peptide" evidence="6">
    <location>
        <begin position="1"/>
        <end position="24"/>
    </location>
</feature>
<evidence type="ECO:0000259" key="8">
    <source>
        <dbReference type="Pfam" id="PF14322"/>
    </source>
</evidence>
<reference evidence="9 10" key="1">
    <citation type="submission" date="2016-10" db="EMBL/GenBank/DDBJ databases">
        <authorList>
            <person name="de Groot N.N."/>
        </authorList>
    </citation>
    <scope>NUCLEOTIDE SEQUENCE [LARGE SCALE GENOMIC DNA]</scope>
    <source>
        <strain evidence="9 10">NLAE-zl-C57</strain>
    </source>
</reference>
<evidence type="ECO:0000256" key="2">
    <source>
        <dbReference type="ARBA" id="ARBA00006275"/>
    </source>
</evidence>
<evidence type="ECO:0000313" key="10">
    <source>
        <dbReference type="Proteomes" id="UP000181870"/>
    </source>
</evidence>
<dbReference type="EMBL" id="FNDO01000001">
    <property type="protein sequence ID" value="SDH11253.1"/>
    <property type="molecule type" value="Genomic_DNA"/>
</dbReference>
<comment type="subcellular location">
    <subcellularLocation>
        <location evidence="1">Cell outer membrane</location>
    </subcellularLocation>
</comment>
<keyword evidence="4" id="KW-0472">Membrane</keyword>
<dbReference type="InterPro" id="IPR033985">
    <property type="entry name" value="SusD-like_N"/>
</dbReference>
<feature type="domain" description="RagB/SusD" evidence="7">
    <location>
        <begin position="339"/>
        <end position="599"/>
    </location>
</feature>
<evidence type="ECO:0000256" key="5">
    <source>
        <dbReference type="ARBA" id="ARBA00023237"/>
    </source>
</evidence>